<feature type="chain" id="PRO_5005205044" evidence="1">
    <location>
        <begin position="28"/>
        <end position="455"/>
    </location>
</feature>
<reference evidence="2" key="1">
    <citation type="journal article" date="2015" name="MBio">
        <title>Eco-Evolutionary Dynamics of Episomes among Ecologically Cohesive Bacterial Populations.</title>
        <authorList>
            <person name="Xue H."/>
            <person name="Cordero O.X."/>
            <person name="Camas F.M."/>
            <person name="Trimble W."/>
            <person name="Meyer F."/>
            <person name="Guglielmini J."/>
            <person name="Rocha E.P."/>
            <person name="Polz M.F."/>
        </authorList>
    </citation>
    <scope>NUCLEOTIDE SEQUENCE</scope>
    <source>
        <strain evidence="2">FF_112</strain>
    </source>
</reference>
<sequence length="455" mass="49232">MSLFKMVFPRYRLTALWLIILSFQVSASVDNQLGSYFDSLGYATNVTSPSAYKSQSANYYSSGGLSLKNPVTNLEPMQITLPSVSAGCGGIDVFGGGFSFINAAQFKQFLQNVGRNAAPLALKLGIQTLTPQLASIQSEMQEWANKFNNMSLNSCEAAQSLVDATGLTGLAQTAGKEMACIRAAVKAGADTADAKKQCSGSGANAAIANAANDSEFDQLPVNVNVAWKYIQKNTFLASDKGLAELVMSLSGTVVYDGAGKKHLIPSLYINNEQGMEALLKGGKTVPVYRCDTKAKCLKVTQATITVSATKAFYPQVKAMLTAIAGAYHGDTKLNAKERSFLEITPLPVLKMLSNVMESNESVDHYADDYAQIMTAKLLSQYLSDLLRLAQAGLQESGETKDADDIQRSIESMQAYLNQAPKQALERLVMLNQLIDQRKRAEKRIQDSMDSLTHGW</sequence>
<dbReference type="InterPro" id="IPR010927">
    <property type="entry name" value="T4SS_TraH"/>
</dbReference>
<name>A0A0H3ZIW7_9VIBR</name>
<dbReference type="EMBL" id="KP795454">
    <property type="protein sequence ID" value="AKN35835.1"/>
    <property type="molecule type" value="Genomic_DNA"/>
</dbReference>
<keyword evidence="1" id="KW-0732">Signal</keyword>
<dbReference type="AlphaFoldDB" id="A0A0H3ZIW7"/>
<evidence type="ECO:0000313" key="2">
    <source>
        <dbReference type="EMBL" id="AKN35835.1"/>
    </source>
</evidence>
<evidence type="ECO:0000256" key="1">
    <source>
        <dbReference type="SAM" id="SignalP"/>
    </source>
</evidence>
<feature type="signal peptide" evidence="1">
    <location>
        <begin position="1"/>
        <end position="27"/>
    </location>
</feature>
<organism evidence="2">
    <name type="scientific">Vibrio tasmaniensis</name>
    <dbReference type="NCBI Taxonomy" id="212663"/>
    <lineage>
        <taxon>Bacteria</taxon>
        <taxon>Pseudomonadati</taxon>
        <taxon>Pseudomonadota</taxon>
        <taxon>Gammaproteobacteria</taxon>
        <taxon>Vibrionales</taxon>
        <taxon>Vibrionaceae</taxon>
        <taxon>Vibrio</taxon>
    </lineage>
</organism>
<proteinExistence type="predicted"/>
<accession>A0A0H3ZIW7</accession>
<dbReference type="Pfam" id="PF06122">
    <property type="entry name" value="TraH"/>
    <property type="match status" value="1"/>
</dbReference>
<protein>
    <submittedName>
        <fullName evidence="2">IncF plasmid conjugative transfer pilus assemblyprotein TraH</fullName>
    </submittedName>
</protein>